<comment type="caution">
    <text evidence="1">The sequence shown here is derived from an EMBL/GenBank/DDBJ whole genome shotgun (WGS) entry which is preliminary data.</text>
</comment>
<proteinExistence type="predicted"/>
<protein>
    <submittedName>
        <fullName evidence="1">Uncharacterized protein</fullName>
    </submittedName>
</protein>
<reference evidence="1 2" key="1">
    <citation type="journal article" date="2011" name="Stand. Genomic Sci.">
        <title>Non-contiguous finished genome sequence and contextual data of the filamentous soil bacterium Ktedonobacter racemifer type strain (SOSP1-21).</title>
        <authorList>
            <person name="Chang Y.J."/>
            <person name="Land M."/>
            <person name="Hauser L."/>
            <person name="Chertkov O."/>
            <person name="Del Rio T.G."/>
            <person name="Nolan M."/>
            <person name="Copeland A."/>
            <person name="Tice H."/>
            <person name="Cheng J.F."/>
            <person name="Lucas S."/>
            <person name="Han C."/>
            <person name="Goodwin L."/>
            <person name="Pitluck S."/>
            <person name="Ivanova N."/>
            <person name="Ovchinikova G."/>
            <person name="Pati A."/>
            <person name="Chen A."/>
            <person name="Palaniappan K."/>
            <person name="Mavromatis K."/>
            <person name="Liolios K."/>
            <person name="Brettin T."/>
            <person name="Fiebig A."/>
            <person name="Rohde M."/>
            <person name="Abt B."/>
            <person name="Goker M."/>
            <person name="Detter J.C."/>
            <person name="Woyke T."/>
            <person name="Bristow J."/>
            <person name="Eisen J.A."/>
            <person name="Markowitz V."/>
            <person name="Hugenholtz P."/>
            <person name="Kyrpides N.C."/>
            <person name="Klenk H.P."/>
            <person name="Lapidus A."/>
        </authorList>
    </citation>
    <scope>NUCLEOTIDE SEQUENCE [LARGE SCALE GENOMIC DNA]</scope>
    <source>
        <strain evidence="2">DSM 44963</strain>
    </source>
</reference>
<name>D6TCB9_KTERA</name>
<dbReference type="InParanoid" id="D6TCB9"/>
<accession>D6TCB9</accession>
<evidence type="ECO:0000313" key="1">
    <source>
        <dbReference type="EMBL" id="EFH89936.1"/>
    </source>
</evidence>
<dbReference type="STRING" id="485913.Krac_11525"/>
<gene>
    <name evidence="1" type="ORF">Krac_11525</name>
</gene>
<organism evidence="1 2">
    <name type="scientific">Ktedonobacter racemifer DSM 44963</name>
    <dbReference type="NCBI Taxonomy" id="485913"/>
    <lineage>
        <taxon>Bacteria</taxon>
        <taxon>Bacillati</taxon>
        <taxon>Chloroflexota</taxon>
        <taxon>Ktedonobacteria</taxon>
        <taxon>Ktedonobacterales</taxon>
        <taxon>Ktedonobacteraceae</taxon>
        <taxon>Ktedonobacter</taxon>
    </lineage>
</organism>
<dbReference type="Proteomes" id="UP000004508">
    <property type="component" value="Unassembled WGS sequence"/>
</dbReference>
<keyword evidence="2" id="KW-1185">Reference proteome</keyword>
<sequence length="120" mass="12735">MKGGPSANDFRISLEPATALGLYVLAFVERTEDPIGERLIGERPLQGGVSLFHQITCGLAHRLWFALLADLGRKLQGVAAVLLFIIAPGAGFNVYQVIFGLANAGHAHANQPSANAVCRV</sequence>
<dbReference type="RefSeq" id="WP_007906913.1">
    <property type="nucleotide sequence ID" value="NZ_ADVG01000001.1"/>
</dbReference>
<dbReference type="EMBL" id="ADVG01000001">
    <property type="protein sequence ID" value="EFH89936.1"/>
    <property type="molecule type" value="Genomic_DNA"/>
</dbReference>
<evidence type="ECO:0000313" key="2">
    <source>
        <dbReference type="Proteomes" id="UP000004508"/>
    </source>
</evidence>
<dbReference type="AlphaFoldDB" id="D6TCB9"/>